<dbReference type="GO" id="GO:0003964">
    <property type="term" value="F:RNA-directed DNA polymerase activity"/>
    <property type="evidence" value="ECO:0007669"/>
    <property type="project" value="UniProtKB-KW"/>
</dbReference>
<keyword evidence="2" id="KW-0540">Nuclease</keyword>
<dbReference type="Pfam" id="PF03372">
    <property type="entry name" value="Exo_endo_phos"/>
    <property type="match status" value="1"/>
</dbReference>
<dbReference type="InterPro" id="IPR000477">
    <property type="entry name" value="RT_dom"/>
</dbReference>
<dbReference type="CDD" id="cd09076">
    <property type="entry name" value="L1-EN"/>
    <property type="match status" value="1"/>
</dbReference>
<keyword evidence="2" id="KW-0695">RNA-directed DNA polymerase</keyword>
<dbReference type="GO" id="GO:0004519">
    <property type="term" value="F:endonuclease activity"/>
    <property type="evidence" value="ECO:0007669"/>
    <property type="project" value="UniProtKB-KW"/>
</dbReference>
<accession>D7F170</accession>
<dbReference type="PANTHER" id="PTHR47027">
    <property type="entry name" value="REVERSE TRANSCRIPTASE DOMAIN-CONTAINING PROTEIN"/>
    <property type="match status" value="1"/>
</dbReference>
<dbReference type="SUPFAM" id="SSF56672">
    <property type="entry name" value="DNA/RNA polymerases"/>
    <property type="match status" value="1"/>
</dbReference>
<evidence type="ECO:0000259" key="1">
    <source>
        <dbReference type="PROSITE" id="PS50878"/>
    </source>
</evidence>
<feature type="domain" description="Reverse transcriptase" evidence="1">
    <location>
        <begin position="538"/>
        <end position="808"/>
    </location>
</feature>
<dbReference type="Pfam" id="PF00078">
    <property type="entry name" value="RVT_1"/>
    <property type="match status" value="1"/>
</dbReference>
<keyword evidence="2" id="KW-0808">Transferase</keyword>
<evidence type="ECO:0000313" key="2">
    <source>
        <dbReference type="EMBL" id="ADI61823.1"/>
    </source>
</evidence>
<dbReference type="PANTHER" id="PTHR47027:SF20">
    <property type="entry name" value="REVERSE TRANSCRIPTASE-LIKE PROTEIN WITH RNA-DIRECTED DNA POLYMERASE DOMAIN"/>
    <property type="match status" value="1"/>
</dbReference>
<organism evidence="2">
    <name type="scientific">Bombyx mori</name>
    <name type="common">Silk moth</name>
    <dbReference type="NCBI Taxonomy" id="7091"/>
    <lineage>
        <taxon>Eukaryota</taxon>
        <taxon>Metazoa</taxon>
        <taxon>Ecdysozoa</taxon>
        <taxon>Arthropoda</taxon>
        <taxon>Hexapoda</taxon>
        <taxon>Insecta</taxon>
        <taxon>Pterygota</taxon>
        <taxon>Neoptera</taxon>
        <taxon>Endopterygota</taxon>
        <taxon>Lepidoptera</taxon>
        <taxon>Glossata</taxon>
        <taxon>Ditrysia</taxon>
        <taxon>Bombycoidea</taxon>
        <taxon>Bombycidae</taxon>
        <taxon>Bombycinae</taxon>
        <taxon>Bombyx</taxon>
    </lineage>
</organism>
<sequence length="997" mass="115392">MIMKGKVMLPDRIFSKRTGYVKTANEFSLCTWNVRTLNRPAAFQVLCQQLTQHRADVTALQEIRWVGQGVVKRADYTAYYSCHPKHHLFGTGFVVGKRLQPLIIDFQPINERMCSIRIKGKFQNYTIINVHAPTEESAPEEKEKWYYDVESVYSKAPKGDVKVIIGDLNAKIGREEVYRPTIGLHSLHETSNDNGTRLIDLASSLNMAIGSTCFPHKNIHKVTWFSADGVTRNQIDHILIDRRHYSNLLDVRSHRGANIDSDHYLVVCKMRARISQYKYTKTVRTRKFDTSKLKRRPGVNSEYIECVGQELDKITDNRNSNVDSDEIWQRLKSAVTTAATKVLGHEEKRKRNGWFDDECQKVTDAKNKAHKLLQQKLTRCRREDYRNLRIKEKQLHKRKKRMFEEQQLKEIANSYSKQESRIFYKQVNSGKKEFKPRTSACRNKDAQLLNDRTEVIKRWAEHFQELLNKPSVATHIDEVEAPLNHQWLEVSQPSLEDTRAASQKLKNNKAPGNDNIQSELLKYAGSQFEEEFHKLVLQIWNSEVMPEEWNTAVICPLHKKGDVLDCQNYRGISLLNTAYKIFANVLFGKLKPFVEPRLGEYQCGFRPGRSTIDQIFSLRQILEKTLEFNADTYHLFIDFKAAYDNISRDFLYQAMHEIGVPPKLISLTRMTLVASQSIVKIQTDLSDPFRTHDGLRQGDALSCLLFNVALDKCIRDSAIETTGNIYYKSAQVLGYADDIDVIGRSALAVESAYLALEASSLEAGLQVNADKTKFLRVSRDLREDTAHKNIGQHTFGSVNEFVYLGTLITNNNNITAEIIKRILSANKCYFGLLKYFCSKILSRNIKILLYKTLLRPILIYGSETWVLSKKDENRLLVFERKILRRIFGAVRENQIWRTRYNHELYDVYKDPNIITTIKIGRLRWAGHVVRMESTRMPRQLLYGKPEGRRSRGRPKLRWLDGVERDLKNIGVKNWKEKALNRAVWRDILDQAKAHPGL</sequence>
<protein>
    <submittedName>
        <fullName evidence="2">Endonuclease-reverse transcriptase</fullName>
    </submittedName>
</protein>
<dbReference type="InterPro" id="IPR043502">
    <property type="entry name" value="DNA/RNA_pol_sf"/>
</dbReference>
<keyword evidence="2" id="KW-0548">Nucleotidyltransferase</keyword>
<keyword evidence="2" id="KW-0378">Hydrolase</keyword>
<dbReference type="AlphaFoldDB" id="D7F170"/>
<dbReference type="SUPFAM" id="SSF56219">
    <property type="entry name" value="DNase I-like"/>
    <property type="match status" value="1"/>
</dbReference>
<dbReference type="EMBL" id="FJ265555">
    <property type="protein sequence ID" value="ADI61823.1"/>
    <property type="molecule type" value="Genomic_DNA"/>
</dbReference>
<name>D7F170_BOMMO</name>
<reference evidence="2" key="1">
    <citation type="journal article" date="2010" name="BMC Evol. Biol.">
        <title>Generation of microsatellite repeat families by RTE retrotransposons in lepidopteran genomes.</title>
        <authorList>
            <person name="Tay W.T."/>
            <person name="Behere G.T."/>
            <person name="Batterham P."/>
            <person name="Heckel D.G."/>
        </authorList>
    </citation>
    <scope>NUCLEOTIDE SEQUENCE</scope>
</reference>
<dbReference type="InterPro" id="IPR036691">
    <property type="entry name" value="Endo/exonu/phosph_ase_sf"/>
</dbReference>
<dbReference type="Gene3D" id="3.60.10.10">
    <property type="entry name" value="Endonuclease/exonuclease/phosphatase"/>
    <property type="match status" value="1"/>
</dbReference>
<proteinExistence type="predicted"/>
<dbReference type="CDD" id="cd01650">
    <property type="entry name" value="RT_nLTR_like"/>
    <property type="match status" value="1"/>
</dbReference>
<dbReference type="PROSITE" id="PS50878">
    <property type="entry name" value="RT_POL"/>
    <property type="match status" value="1"/>
</dbReference>
<dbReference type="InterPro" id="IPR005135">
    <property type="entry name" value="Endo/exonuclease/phosphatase"/>
</dbReference>
<keyword evidence="2" id="KW-0255">Endonuclease</keyword>